<evidence type="ECO:0000256" key="5">
    <source>
        <dbReference type="ARBA" id="ARBA00023136"/>
    </source>
</evidence>
<evidence type="ECO:0000256" key="6">
    <source>
        <dbReference type="SAM" id="Phobius"/>
    </source>
</evidence>
<dbReference type="Pfam" id="PF08395">
    <property type="entry name" value="7tm_7"/>
    <property type="match status" value="1"/>
</dbReference>
<gene>
    <name evidence="7" type="primary">AVEN_31145_1</name>
    <name evidence="7" type="ORF">TNCT_38861</name>
</gene>
<feature type="transmembrane region" description="Helical" evidence="6">
    <location>
        <begin position="191"/>
        <end position="213"/>
    </location>
</feature>
<feature type="transmembrane region" description="Helical" evidence="6">
    <location>
        <begin position="308"/>
        <end position="328"/>
    </location>
</feature>
<reference evidence="7" key="1">
    <citation type="submission" date="2020-07" db="EMBL/GenBank/DDBJ databases">
        <title>Multicomponent nature underlies the extraordinary mechanical properties of spider dragline silk.</title>
        <authorList>
            <person name="Kono N."/>
            <person name="Nakamura H."/>
            <person name="Mori M."/>
            <person name="Yoshida Y."/>
            <person name="Ohtoshi R."/>
            <person name="Malay A.D."/>
            <person name="Moran D.A.P."/>
            <person name="Tomita M."/>
            <person name="Numata K."/>
            <person name="Arakawa K."/>
        </authorList>
    </citation>
    <scope>NUCLEOTIDE SEQUENCE</scope>
</reference>
<evidence type="ECO:0000256" key="1">
    <source>
        <dbReference type="ARBA" id="ARBA00004651"/>
    </source>
</evidence>
<feature type="transmembrane region" description="Helical" evidence="6">
    <location>
        <begin position="54"/>
        <end position="75"/>
    </location>
</feature>
<comment type="subcellular location">
    <subcellularLocation>
        <location evidence="1">Cell membrane</location>
        <topology evidence="1">Multi-pass membrane protein</topology>
    </subcellularLocation>
</comment>
<comment type="caution">
    <text evidence="7">The sequence shown here is derived from an EMBL/GenBank/DDBJ whole genome shotgun (WGS) entry which is preliminary data.</text>
</comment>
<organism evidence="7 8">
    <name type="scientific">Trichonephila clavata</name>
    <name type="common">Joro spider</name>
    <name type="synonym">Nephila clavata</name>
    <dbReference type="NCBI Taxonomy" id="2740835"/>
    <lineage>
        <taxon>Eukaryota</taxon>
        <taxon>Metazoa</taxon>
        <taxon>Ecdysozoa</taxon>
        <taxon>Arthropoda</taxon>
        <taxon>Chelicerata</taxon>
        <taxon>Arachnida</taxon>
        <taxon>Araneae</taxon>
        <taxon>Araneomorphae</taxon>
        <taxon>Entelegynae</taxon>
        <taxon>Araneoidea</taxon>
        <taxon>Nephilidae</taxon>
        <taxon>Trichonephila</taxon>
    </lineage>
</organism>
<keyword evidence="2" id="KW-1003">Cell membrane</keyword>
<evidence type="ECO:0008006" key="9">
    <source>
        <dbReference type="Google" id="ProtNLM"/>
    </source>
</evidence>
<evidence type="ECO:0000256" key="3">
    <source>
        <dbReference type="ARBA" id="ARBA00022692"/>
    </source>
</evidence>
<dbReference type="AlphaFoldDB" id="A0A8X6GJR6"/>
<dbReference type="GO" id="GO:0050909">
    <property type="term" value="P:sensory perception of taste"/>
    <property type="evidence" value="ECO:0007669"/>
    <property type="project" value="InterPro"/>
</dbReference>
<evidence type="ECO:0000256" key="2">
    <source>
        <dbReference type="ARBA" id="ARBA00022475"/>
    </source>
</evidence>
<accession>A0A8X6GJR6</accession>
<keyword evidence="4 6" id="KW-1133">Transmembrane helix</keyword>
<dbReference type="InterPro" id="IPR013604">
    <property type="entry name" value="7TM_chemorcpt"/>
</dbReference>
<evidence type="ECO:0000256" key="4">
    <source>
        <dbReference type="ARBA" id="ARBA00022989"/>
    </source>
</evidence>
<name>A0A8X6GJR6_TRICU</name>
<keyword evidence="8" id="KW-1185">Reference proteome</keyword>
<sequence length="330" mass="37616">MLSVHYFSRFIVLSLFVNACNSFSLISTLILIVKRKKIFKAVRNIYLLLWRRKAIFYHIDVYIIAACVATLNVVVTSTLTLYVYESHDEKVDTQTIFGHVLVYHLQKIHVYIHSCLVLISYSIDSLTMMFISILLYETISSLSDGVRAYRKSLIRKMVNTSDRICVQEYILEFRRIVDCVDRVEAGFSWSILFLIISNVSSFFLILSVLATGINYFQRMLLASIVVSSIISLVEFIAIAKSGIQLSKEEDTLKNLVTYFSERSFLSDECLTKEKISLPRLHGFSLLANTLRGTTIELTGGGMFALNNAFLLSVVGVMFTYGVLIFQFGRR</sequence>
<evidence type="ECO:0000313" key="8">
    <source>
        <dbReference type="Proteomes" id="UP000887116"/>
    </source>
</evidence>
<keyword evidence="5 6" id="KW-0472">Membrane</keyword>
<protein>
    <recommendedName>
        <fullName evidence="9">Gustatory receptor</fullName>
    </recommendedName>
</protein>
<dbReference type="OrthoDB" id="6434765at2759"/>
<dbReference type="EMBL" id="BMAO01015816">
    <property type="protein sequence ID" value="GFR04499.1"/>
    <property type="molecule type" value="Genomic_DNA"/>
</dbReference>
<feature type="transmembrane region" description="Helical" evidence="6">
    <location>
        <begin position="6"/>
        <end position="33"/>
    </location>
</feature>
<feature type="transmembrane region" description="Helical" evidence="6">
    <location>
        <begin position="219"/>
        <end position="239"/>
    </location>
</feature>
<proteinExistence type="predicted"/>
<keyword evidence="3 6" id="KW-0812">Transmembrane</keyword>
<dbReference type="Proteomes" id="UP000887116">
    <property type="component" value="Unassembled WGS sequence"/>
</dbReference>
<dbReference type="GO" id="GO:0005886">
    <property type="term" value="C:plasma membrane"/>
    <property type="evidence" value="ECO:0007669"/>
    <property type="project" value="UniProtKB-SubCell"/>
</dbReference>
<evidence type="ECO:0000313" key="7">
    <source>
        <dbReference type="EMBL" id="GFR04499.1"/>
    </source>
</evidence>